<dbReference type="EMBL" id="JARQZJ010000061">
    <property type="protein sequence ID" value="KAK9879216.1"/>
    <property type="molecule type" value="Genomic_DNA"/>
</dbReference>
<evidence type="ECO:0000256" key="9">
    <source>
        <dbReference type="ARBA" id="ARBA00023175"/>
    </source>
</evidence>
<dbReference type="CDD" id="cd01256">
    <property type="entry name" value="PH_dynamin"/>
    <property type="match status" value="1"/>
</dbReference>
<dbReference type="InterPro" id="IPR001401">
    <property type="entry name" value="Dynamin_GTPase"/>
</dbReference>
<dbReference type="FunFam" id="2.30.29.30:FF:000370">
    <property type="entry name" value="Dynamin, putative"/>
    <property type="match status" value="1"/>
</dbReference>
<evidence type="ECO:0000259" key="16">
    <source>
        <dbReference type="PROSITE" id="PS51388"/>
    </source>
</evidence>
<evidence type="ECO:0000259" key="15">
    <source>
        <dbReference type="PROSITE" id="PS50003"/>
    </source>
</evidence>
<dbReference type="Pfam" id="PF02212">
    <property type="entry name" value="GED"/>
    <property type="match status" value="1"/>
</dbReference>
<keyword evidence="3" id="KW-0963">Cytoplasm</keyword>
<evidence type="ECO:0000256" key="10">
    <source>
        <dbReference type="ARBA" id="ARBA00023212"/>
    </source>
</evidence>
<comment type="catalytic activity">
    <reaction evidence="11">
        <text>GTP + H2O = GDP + phosphate + H(+)</text>
        <dbReference type="Rhea" id="RHEA:19669"/>
        <dbReference type="ChEBI" id="CHEBI:15377"/>
        <dbReference type="ChEBI" id="CHEBI:15378"/>
        <dbReference type="ChEBI" id="CHEBI:37565"/>
        <dbReference type="ChEBI" id="CHEBI:43474"/>
        <dbReference type="ChEBI" id="CHEBI:58189"/>
        <dbReference type="EC" id="3.6.5.5"/>
    </reaction>
</comment>
<dbReference type="CDD" id="cd08771">
    <property type="entry name" value="DLP_1"/>
    <property type="match status" value="1"/>
</dbReference>
<dbReference type="InterPro" id="IPR019762">
    <property type="entry name" value="Dynamin_GTPase_CS"/>
</dbReference>
<dbReference type="Pfam" id="PF00169">
    <property type="entry name" value="PH"/>
    <property type="match status" value="1"/>
</dbReference>
<dbReference type="AlphaFoldDB" id="A0AAW1UEN0"/>
<keyword evidence="4" id="KW-0254">Endocytosis</keyword>
<dbReference type="InterPro" id="IPR020850">
    <property type="entry name" value="GED_dom"/>
</dbReference>
<gene>
    <name evidence="19" type="primary">shi</name>
    <name evidence="18" type="ORF">WA026_004061</name>
</gene>
<dbReference type="SMART" id="SM00302">
    <property type="entry name" value="GED"/>
    <property type="match status" value="1"/>
</dbReference>
<dbReference type="InterPro" id="IPR030381">
    <property type="entry name" value="G_DYNAMIN_dom"/>
</dbReference>
<keyword evidence="5" id="KW-0493">Microtubule</keyword>
<proteinExistence type="evidence at transcript level"/>
<comment type="similarity">
    <text evidence="13">Belongs to the TRAFAC class dynamin-like GTPase superfamily. Dynamin/Fzo/YdjA family.</text>
</comment>
<dbReference type="GO" id="GO:0016185">
    <property type="term" value="P:synaptic vesicle budding from presynaptic endocytic zone membrane"/>
    <property type="evidence" value="ECO:0007669"/>
    <property type="project" value="TreeGrafter"/>
</dbReference>
<evidence type="ECO:0000256" key="4">
    <source>
        <dbReference type="ARBA" id="ARBA00022583"/>
    </source>
</evidence>
<dbReference type="EMBL" id="PP842708">
    <property type="protein sequence ID" value="XBG55471.1"/>
    <property type="molecule type" value="mRNA"/>
</dbReference>
<dbReference type="GO" id="GO:0031623">
    <property type="term" value="P:receptor internalization"/>
    <property type="evidence" value="ECO:0007669"/>
    <property type="project" value="TreeGrafter"/>
</dbReference>
<evidence type="ECO:0000259" key="17">
    <source>
        <dbReference type="PROSITE" id="PS51718"/>
    </source>
</evidence>
<dbReference type="Gene3D" id="3.40.50.300">
    <property type="entry name" value="P-loop containing nucleotide triphosphate hydrolases"/>
    <property type="match status" value="1"/>
</dbReference>
<evidence type="ECO:0000313" key="19">
    <source>
        <dbReference type="EMBL" id="XBG55471.1"/>
    </source>
</evidence>
<dbReference type="InterPro" id="IPR022812">
    <property type="entry name" value="Dynamin"/>
</dbReference>
<dbReference type="FunFam" id="3.40.50.300:FF:000045">
    <property type="entry name" value="dynamin-1 isoform X2"/>
    <property type="match status" value="1"/>
</dbReference>
<evidence type="ECO:0000256" key="2">
    <source>
        <dbReference type="ARBA" id="ARBA00011980"/>
    </source>
</evidence>
<dbReference type="PROSITE" id="PS50003">
    <property type="entry name" value="PH_DOMAIN"/>
    <property type="match status" value="1"/>
</dbReference>
<dbReference type="GO" id="GO:0005737">
    <property type="term" value="C:cytoplasm"/>
    <property type="evidence" value="ECO:0007669"/>
    <property type="project" value="TreeGrafter"/>
</dbReference>
<keyword evidence="8 13" id="KW-0342">GTP-binding</keyword>
<dbReference type="SMART" id="SM00233">
    <property type="entry name" value="PH"/>
    <property type="match status" value="1"/>
</dbReference>
<dbReference type="Pfam" id="PF01031">
    <property type="entry name" value="Dynamin_M"/>
    <property type="match status" value="1"/>
</dbReference>
<dbReference type="InterPro" id="IPR011993">
    <property type="entry name" value="PH-like_dom_sf"/>
</dbReference>
<dbReference type="Gene3D" id="1.20.120.1240">
    <property type="entry name" value="Dynamin, middle domain"/>
    <property type="match status" value="1"/>
</dbReference>
<accession>A0AAW1UEN0</accession>
<dbReference type="SUPFAM" id="SSF52540">
    <property type="entry name" value="P-loop containing nucleoside triphosphate hydrolases"/>
    <property type="match status" value="1"/>
</dbReference>
<sequence>MSGNPGLEQLIPIVNKLQDAFTQLGVHMTLDLPQIGVVGGQSAGKSSVLENFVGRDFLPRGSGIVTRRPLILQLINSNTEYAEFLHCKGRKFVDFDEVRREIEVETDRVTGSNKGISNIPINLRVYSPNVLNLTLIDLPGLTKVPIGDQPPDIEQQIRSMILQFIKRETCLILAVTPANTDLANSDALKLSKEVDPQGLRTIGVITKLDLMDEGTDARDILENKLLPLRRGYIGVVNRSQKDIDGRKDINAALAAERKFFLSHPSYRHIADRLGTPYLQRVLNQQLTNHIRDTLPGLRDKLQKQLLTLEKDVEQFRHFRPDDPAIKTKAMLQLVQQLTTDFERTIEGSGSAQISTNELSGGAKINRLFHERFPFEIVKMEFDEKELRKEISFAIRNIHGIRVGLFTPDMAFEAIVKKQISRLKEPSLKCVDLVVNQLASVVRNCAEKMSAYPRLKEEVERIIATQIRQREQRCKEQICLLIDCELAYMNTNHEDFIGFANAQSQSEASNKTGTHGALGNQVIRKGYMCIHNLGIMKGGSRDYWFVLTAESVSWYKDEDEREKKYMLPLDGLKLRDVEQGFMSRRHMFALFNPEGRNVYKDFKQLELSCETVDEVDSWKASFLRAGVYPEKQAEPDNEESSEENSTGSMDPQLERQVETIRNLVDSYMKIVTKTTKDLVPKTIMYMVINNCKDFINGELLAHIYASGDQSQLMEEAPHEAQKREEMIKMYHACKEALRIIGDISMATVSTPVPPPVKNDWLASVGNPRLSPPSPGGVRKAAPPISSVASRAPPPPPSTNRPVPTIPNRPGSGAPPPMPPGRPGPGALPPPLIPTRR</sequence>
<dbReference type="PROSITE" id="PS51718">
    <property type="entry name" value="G_DYNAMIN_2"/>
    <property type="match status" value="1"/>
</dbReference>
<evidence type="ECO:0000256" key="8">
    <source>
        <dbReference type="ARBA" id="ARBA00023134"/>
    </source>
</evidence>
<reference evidence="19" key="2">
    <citation type="submission" date="2024-05" db="EMBL/GenBank/DDBJ databases">
        <authorList>
            <person name="Pan H."/>
        </authorList>
    </citation>
    <scope>NUCLEOTIDE SEQUENCE</scope>
</reference>
<organism evidence="18 20">
    <name type="scientific">Henosepilachna vigintioctopunctata</name>
    <dbReference type="NCBI Taxonomy" id="420089"/>
    <lineage>
        <taxon>Eukaryota</taxon>
        <taxon>Metazoa</taxon>
        <taxon>Ecdysozoa</taxon>
        <taxon>Arthropoda</taxon>
        <taxon>Hexapoda</taxon>
        <taxon>Insecta</taxon>
        <taxon>Pterygota</taxon>
        <taxon>Neoptera</taxon>
        <taxon>Endopterygota</taxon>
        <taxon>Coleoptera</taxon>
        <taxon>Polyphaga</taxon>
        <taxon>Cucujiformia</taxon>
        <taxon>Coccinelloidea</taxon>
        <taxon>Coccinellidae</taxon>
        <taxon>Epilachninae</taxon>
        <taxon>Epilachnini</taxon>
        <taxon>Henosepilachna</taxon>
    </lineage>
</organism>
<dbReference type="GO" id="GO:0005886">
    <property type="term" value="C:plasma membrane"/>
    <property type="evidence" value="ECO:0007669"/>
    <property type="project" value="TreeGrafter"/>
</dbReference>
<dbReference type="InterPro" id="IPR045063">
    <property type="entry name" value="Dynamin_N"/>
</dbReference>
<dbReference type="EC" id="3.6.5.5" evidence="2"/>
<evidence type="ECO:0000256" key="5">
    <source>
        <dbReference type="ARBA" id="ARBA00022701"/>
    </source>
</evidence>
<evidence type="ECO:0000256" key="12">
    <source>
        <dbReference type="ARBA" id="ARBA00067339"/>
    </source>
</evidence>
<evidence type="ECO:0000256" key="13">
    <source>
        <dbReference type="RuleBase" id="RU003932"/>
    </source>
</evidence>
<feature type="domain" description="PH" evidence="15">
    <location>
        <begin position="520"/>
        <end position="626"/>
    </location>
</feature>
<dbReference type="InterPro" id="IPR027417">
    <property type="entry name" value="P-loop_NTPase"/>
</dbReference>
<name>A0AAW1UEN0_9CUCU</name>
<feature type="domain" description="Dynamin-type G" evidence="17">
    <location>
        <begin position="29"/>
        <end position="295"/>
    </location>
</feature>
<dbReference type="InterPro" id="IPR001849">
    <property type="entry name" value="PH_domain"/>
</dbReference>
<dbReference type="Pfam" id="PF00350">
    <property type="entry name" value="Dynamin_N"/>
    <property type="match status" value="1"/>
</dbReference>
<keyword evidence="6 13" id="KW-0547">Nucleotide-binding</keyword>
<evidence type="ECO:0000313" key="18">
    <source>
        <dbReference type="EMBL" id="KAK9879216.1"/>
    </source>
</evidence>
<dbReference type="GO" id="GO:0005874">
    <property type="term" value="C:microtubule"/>
    <property type="evidence" value="ECO:0007669"/>
    <property type="project" value="UniProtKB-KW"/>
</dbReference>
<dbReference type="FunFam" id="1.20.120.1240:FF:000008">
    <property type="entry name" value="dynamin-3 isoform X1"/>
    <property type="match status" value="1"/>
</dbReference>
<dbReference type="PROSITE" id="PS51388">
    <property type="entry name" value="GED"/>
    <property type="match status" value="1"/>
</dbReference>
<evidence type="ECO:0000256" key="6">
    <source>
        <dbReference type="ARBA" id="ARBA00022741"/>
    </source>
</evidence>
<evidence type="ECO:0000256" key="14">
    <source>
        <dbReference type="SAM" id="MobiDB-lite"/>
    </source>
</evidence>
<comment type="subcellular location">
    <subcellularLocation>
        <location evidence="1">Cytoplasm</location>
        <location evidence="1">Cytoskeleton</location>
    </subcellularLocation>
</comment>
<evidence type="ECO:0000256" key="7">
    <source>
        <dbReference type="ARBA" id="ARBA00022801"/>
    </source>
</evidence>
<dbReference type="SMART" id="SM00053">
    <property type="entry name" value="DYNc"/>
    <property type="match status" value="1"/>
</dbReference>
<keyword evidence="7" id="KW-0378">Hydrolase</keyword>
<protein>
    <recommendedName>
        <fullName evidence="12">Dynamin</fullName>
        <ecNumber evidence="2">3.6.5.5</ecNumber>
    </recommendedName>
</protein>
<evidence type="ECO:0000256" key="1">
    <source>
        <dbReference type="ARBA" id="ARBA00004245"/>
    </source>
</evidence>
<dbReference type="PANTHER" id="PTHR11566:SF212">
    <property type="entry name" value="DYNAMIN"/>
    <property type="match status" value="1"/>
</dbReference>
<reference evidence="18 20" key="1">
    <citation type="submission" date="2023-03" db="EMBL/GenBank/DDBJ databases">
        <title>Genome insight into feeding habits of ladybird beetles.</title>
        <authorList>
            <person name="Li H.-S."/>
            <person name="Huang Y.-H."/>
            <person name="Pang H."/>
        </authorList>
    </citation>
    <scope>NUCLEOTIDE SEQUENCE [LARGE SCALE GENOMIC DNA]</scope>
    <source>
        <strain evidence="18">SYSU_2023b</strain>
        <tissue evidence="18">Whole body</tissue>
    </source>
</reference>
<dbReference type="PANTHER" id="PTHR11566">
    <property type="entry name" value="DYNAMIN"/>
    <property type="match status" value="1"/>
</dbReference>
<keyword evidence="9" id="KW-0505">Motor protein</keyword>
<dbReference type="GO" id="GO:0005819">
    <property type="term" value="C:spindle"/>
    <property type="evidence" value="ECO:0007669"/>
    <property type="project" value="UniProtKB-ARBA"/>
</dbReference>
<dbReference type="InterPro" id="IPR000375">
    <property type="entry name" value="Dynamin_stalk"/>
</dbReference>
<feature type="domain" description="GED" evidence="16">
    <location>
        <begin position="656"/>
        <end position="747"/>
    </location>
</feature>
<feature type="region of interest" description="Disordered" evidence="14">
    <location>
        <begin position="628"/>
        <end position="653"/>
    </location>
</feature>
<evidence type="ECO:0000256" key="3">
    <source>
        <dbReference type="ARBA" id="ARBA00022490"/>
    </source>
</evidence>
<dbReference type="GO" id="GO:0098793">
    <property type="term" value="C:presynapse"/>
    <property type="evidence" value="ECO:0007669"/>
    <property type="project" value="GOC"/>
</dbReference>
<keyword evidence="10" id="KW-0206">Cytoskeleton</keyword>
<dbReference type="InterPro" id="IPR003130">
    <property type="entry name" value="GED"/>
</dbReference>
<dbReference type="GO" id="GO:0008017">
    <property type="term" value="F:microtubule binding"/>
    <property type="evidence" value="ECO:0007669"/>
    <property type="project" value="TreeGrafter"/>
</dbReference>
<dbReference type="PROSITE" id="PS00410">
    <property type="entry name" value="G_DYNAMIN_1"/>
    <property type="match status" value="1"/>
</dbReference>
<evidence type="ECO:0000313" key="20">
    <source>
        <dbReference type="Proteomes" id="UP001431783"/>
    </source>
</evidence>
<dbReference type="Proteomes" id="UP001431783">
    <property type="component" value="Unassembled WGS sequence"/>
</dbReference>
<dbReference type="GO" id="GO:0012501">
    <property type="term" value="P:programmed cell death"/>
    <property type="evidence" value="ECO:0007669"/>
    <property type="project" value="UniProtKB-ARBA"/>
</dbReference>
<keyword evidence="20" id="KW-1185">Reference proteome</keyword>
<feature type="compositionally biased region" description="Pro residues" evidence="14">
    <location>
        <begin position="790"/>
        <end position="835"/>
    </location>
</feature>
<dbReference type="GO" id="GO:0005525">
    <property type="term" value="F:GTP binding"/>
    <property type="evidence" value="ECO:0007669"/>
    <property type="project" value="UniProtKB-KW"/>
</dbReference>
<evidence type="ECO:0000256" key="11">
    <source>
        <dbReference type="ARBA" id="ARBA00048040"/>
    </source>
</evidence>
<dbReference type="SUPFAM" id="SSF50729">
    <property type="entry name" value="PH domain-like"/>
    <property type="match status" value="1"/>
</dbReference>
<feature type="region of interest" description="Disordered" evidence="14">
    <location>
        <begin position="762"/>
        <end position="835"/>
    </location>
</feature>
<dbReference type="PRINTS" id="PR00195">
    <property type="entry name" value="DYNAMIN"/>
</dbReference>
<dbReference type="Gene3D" id="2.30.29.30">
    <property type="entry name" value="Pleckstrin-homology domain (PH domain)/Phosphotyrosine-binding domain (PTB)"/>
    <property type="match status" value="1"/>
</dbReference>
<dbReference type="GO" id="GO:0003924">
    <property type="term" value="F:GTPase activity"/>
    <property type="evidence" value="ECO:0007669"/>
    <property type="project" value="InterPro"/>
</dbReference>
<feature type="compositionally biased region" description="Low complexity" evidence="14">
    <location>
        <begin position="779"/>
        <end position="789"/>
    </location>
</feature>